<proteinExistence type="predicted"/>
<dbReference type="EMBL" id="VJVV01000011">
    <property type="protein sequence ID" value="TRO79304.1"/>
    <property type="molecule type" value="Genomic_DNA"/>
</dbReference>
<organism evidence="1 2">
    <name type="scientific">Trichloromonas acetexigens</name>
    <dbReference type="NCBI Taxonomy" id="38815"/>
    <lineage>
        <taxon>Bacteria</taxon>
        <taxon>Pseudomonadati</taxon>
        <taxon>Thermodesulfobacteriota</taxon>
        <taxon>Desulfuromonadia</taxon>
        <taxon>Desulfuromonadales</taxon>
        <taxon>Trichloromonadaceae</taxon>
        <taxon>Trichloromonas</taxon>
    </lineage>
</organism>
<dbReference type="RefSeq" id="WP_092053768.1">
    <property type="nucleotide sequence ID" value="NZ_FOJJ01000003.1"/>
</dbReference>
<dbReference type="OrthoDB" id="5387582at2"/>
<gene>
    <name evidence="1" type="ORF">FL622_13615</name>
</gene>
<dbReference type="Proteomes" id="UP000317155">
    <property type="component" value="Unassembled WGS sequence"/>
</dbReference>
<protein>
    <submittedName>
        <fullName evidence="1">Uncharacterized protein</fullName>
    </submittedName>
</protein>
<comment type="caution">
    <text evidence="1">The sequence shown here is derived from an EMBL/GenBank/DDBJ whole genome shotgun (WGS) entry which is preliminary data.</text>
</comment>
<name>A0A550J7U4_9BACT</name>
<evidence type="ECO:0000313" key="2">
    <source>
        <dbReference type="Proteomes" id="UP000317155"/>
    </source>
</evidence>
<evidence type="ECO:0000313" key="1">
    <source>
        <dbReference type="EMBL" id="TRO79304.1"/>
    </source>
</evidence>
<keyword evidence="2" id="KW-1185">Reference proteome</keyword>
<reference evidence="1 2" key="1">
    <citation type="submission" date="2019-07" db="EMBL/GenBank/DDBJ databases">
        <title>Insights of Desulfuromonas acetexigens electromicrobiology.</title>
        <authorList>
            <person name="Katuri K."/>
            <person name="Sapireddy V."/>
            <person name="Shaw D.R."/>
            <person name="Saikaly P."/>
        </authorList>
    </citation>
    <scope>NUCLEOTIDE SEQUENCE [LARGE SCALE GENOMIC DNA]</scope>
    <source>
        <strain evidence="1 2">2873</strain>
    </source>
</reference>
<accession>A0A550J7U4</accession>
<dbReference type="AlphaFoldDB" id="A0A550J7U4"/>
<sequence>MGLAIKPSDLQYRYPRKKETRELSKFAGLPDPTPFDRDDLYEIIPMFEKVMDELGSDDGTVLHRLEELLNHDLPRCIATREEVFRCLLETMRGILGMAR</sequence>